<evidence type="ECO:0000256" key="1">
    <source>
        <dbReference type="SAM" id="SignalP"/>
    </source>
</evidence>
<dbReference type="EMBL" id="FNCZ01000003">
    <property type="protein sequence ID" value="SDH53019.1"/>
    <property type="molecule type" value="Genomic_DNA"/>
</dbReference>
<evidence type="ECO:0000313" key="3">
    <source>
        <dbReference type="Proteomes" id="UP000199492"/>
    </source>
</evidence>
<evidence type="ECO:0000313" key="2">
    <source>
        <dbReference type="EMBL" id="SDH53019.1"/>
    </source>
</evidence>
<feature type="chain" id="PRO_5011478205" evidence="1">
    <location>
        <begin position="19"/>
        <end position="201"/>
    </location>
</feature>
<gene>
    <name evidence="2" type="ORF">SAMN04489796_103128</name>
</gene>
<dbReference type="STRING" id="262004.SAMN04489796_103128"/>
<keyword evidence="3" id="KW-1185">Reference proteome</keyword>
<sequence length="201" mass="23082">MKNTLLILVLLFINLSHAQEDYEVEINGKTYDIALDKNYELDLNGTKIKLNVKQKDTLVYTDPYFNFKYPKDYKVGKTIIDSEIEQLMLMTAEGSGFIIQTYSGINPTMLNELMINEVTKESVNYGFKLVREDYERTLDSGLKINVNKAVLTYKNEINIYEVASVGKKDSGLILMSMEMSDMENSIGKNLINMIWNTLEIK</sequence>
<dbReference type="AlphaFoldDB" id="A0A1G8D6P1"/>
<dbReference type="Proteomes" id="UP000199492">
    <property type="component" value="Unassembled WGS sequence"/>
</dbReference>
<reference evidence="3" key="1">
    <citation type="submission" date="2016-10" db="EMBL/GenBank/DDBJ databases">
        <authorList>
            <person name="Varghese N."/>
            <person name="Submissions S."/>
        </authorList>
    </citation>
    <scope>NUCLEOTIDE SEQUENCE [LARGE SCALE GENOMIC DNA]</scope>
    <source>
        <strain evidence="3">DSM 15363</strain>
    </source>
</reference>
<protein>
    <submittedName>
        <fullName evidence="2">Uncharacterized protein</fullName>
    </submittedName>
</protein>
<name>A0A1G8D6P1_9FLAO</name>
<dbReference type="RefSeq" id="WP_092467433.1">
    <property type="nucleotide sequence ID" value="NZ_FNCZ01000003.1"/>
</dbReference>
<accession>A0A1G8D6P1</accession>
<feature type="signal peptide" evidence="1">
    <location>
        <begin position="1"/>
        <end position="18"/>
    </location>
</feature>
<proteinExistence type="predicted"/>
<keyword evidence="1" id="KW-0732">Signal</keyword>
<organism evidence="2 3">
    <name type="scientific">Winogradskyella thalassocola</name>
    <dbReference type="NCBI Taxonomy" id="262004"/>
    <lineage>
        <taxon>Bacteria</taxon>
        <taxon>Pseudomonadati</taxon>
        <taxon>Bacteroidota</taxon>
        <taxon>Flavobacteriia</taxon>
        <taxon>Flavobacteriales</taxon>
        <taxon>Flavobacteriaceae</taxon>
        <taxon>Winogradskyella</taxon>
    </lineage>
</organism>
<dbReference type="OrthoDB" id="851233at2"/>